<dbReference type="OrthoDB" id="9760034at2"/>
<gene>
    <name evidence="7" type="ORF">BJN34_21270</name>
</gene>
<dbReference type="Gene3D" id="3.40.50.300">
    <property type="entry name" value="P-loop containing nucleotide triphosphate hydrolases"/>
    <property type="match status" value="1"/>
</dbReference>
<dbReference type="RefSeq" id="WP_078198873.1">
    <property type="nucleotide sequence ID" value="NZ_CP017758.1"/>
</dbReference>
<dbReference type="GO" id="GO:0005694">
    <property type="term" value="C:chromosome"/>
    <property type="evidence" value="ECO:0007669"/>
    <property type="project" value="TreeGrafter"/>
</dbReference>
<dbReference type="Pfam" id="PF04480">
    <property type="entry name" value="DUF559"/>
    <property type="match status" value="1"/>
</dbReference>
<dbReference type="GO" id="GO:0006310">
    <property type="term" value="P:DNA recombination"/>
    <property type="evidence" value="ECO:0007669"/>
    <property type="project" value="TreeGrafter"/>
</dbReference>
<dbReference type="InterPro" id="IPR007569">
    <property type="entry name" value="DUF559"/>
</dbReference>
<dbReference type="GO" id="GO:0009378">
    <property type="term" value="F:four-way junction helicase activity"/>
    <property type="evidence" value="ECO:0007669"/>
    <property type="project" value="TreeGrafter"/>
</dbReference>
<evidence type="ECO:0000256" key="3">
    <source>
        <dbReference type="ARBA" id="ARBA00023235"/>
    </source>
</evidence>
<dbReference type="GO" id="GO:0005737">
    <property type="term" value="C:cytoplasm"/>
    <property type="evidence" value="ECO:0007669"/>
    <property type="project" value="TreeGrafter"/>
</dbReference>
<dbReference type="PANTHER" id="PTHR13710">
    <property type="entry name" value="DNA HELICASE RECQ FAMILY MEMBER"/>
    <property type="match status" value="1"/>
</dbReference>
<evidence type="ECO:0000256" key="4">
    <source>
        <dbReference type="ARBA" id="ARBA00034617"/>
    </source>
</evidence>
<dbReference type="SUPFAM" id="SSF52540">
    <property type="entry name" value="P-loop containing nucleoside triphosphate hydrolases"/>
    <property type="match status" value="1"/>
</dbReference>
<comment type="similarity">
    <text evidence="1">Belongs to the helicase family. RecQ subfamily.</text>
</comment>
<dbReference type="Pfam" id="PF00270">
    <property type="entry name" value="DEAD"/>
    <property type="match status" value="1"/>
</dbReference>
<dbReference type="EC" id="5.6.2.4" evidence="5"/>
<dbReference type="InterPro" id="IPR014001">
    <property type="entry name" value="Helicase_ATP-bd"/>
</dbReference>
<dbReference type="CDD" id="cd17920">
    <property type="entry name" value="DEXHc_RecQ"/>
    <property type="match status" value="1"/>
</dbReference>
<evidence type="ECO:0000313" key="7">
    <source>
        <dbReference type="EMBL" id="AQV96402.1"/>
    </source>
</evidence>
<name>A0A1U9UUQ9_CUPNE</name>
<dbReference type="InterPro" id="IPR011545">
    <property type="entry name" value="DEAD/DEAH_box_helicase_dom"/>
</dbReference>
<comment type="catalytic activity">
    <reaction evidence="4">
        <text>Couples ATP hydrolysis with the unwinding of duplex DNA by translocating in the 3'-5' direction.</text>
        <dbReference type="EC" id="5.6.2.4"/>
    </reaction>
</comment>
<evidence type="ECO:0000256" key="5">
    <source>
        <dbReference type="ARBA" id="ARBA00034808"/>
    </source>
</evidence>
<dbReference type="GO" id="GO:0003677">
    <property type="term" value="F:DNA binding"/>
    <property type="evidence" value="ECO:0007669"/>
    <property type="project" value="UniProtKB-KW"/>
</dbReference>
<sequence>MTTNLSRLSALPQFLKASEFWDGVLDPRISIDEGERFGRFRELSSAHAWGLQLPEARFEAPSGTELTAIEIGLGLLQRGAWTHCSWLVEQALARLMFDAKLVSLEAVPAASGVLGFTARLLDSRALRYALATGRLPAEVKQDDAAHIWDSAVRELGGSVGSGAERQFFTEVLVPTLGFPLLDYLRFQAELTELGLDSASFAAQRTDFSINTGRGLRLVIEVDGPEHLVPQQQLLDKKRDAALHKAGWEVWRVPVASLQNPDMLRNQLQSRIQSTRGGRWGWQLGDVALRTREASSCVWGATVIARIQFLLLVAMQNGGLSSDREWLLSISERETDVAQLAVEDFLDWFGRLRQLYGLSVLPGVRLARAGESDVDLAISITCTNPWEEEPSVRGPRAWSRPANTWVPEPSVKFSNSEYLSRAPDGSLLESFARDLFRKAFFREGQLAILERILQGKDVVGLLPTGGGKSLTYQLAALLLPGATLYVAPLKSLLEDQYERFKVDGVDACGFISSALDIGQKIEQEQRFTAGQMRMLQVAPERFLMQGFRALLDTYAATLGPVSLVVVDECHCVSEWGHEFRPAYLRATLNKPGELGVQADNNVLGQENWL</sequence>
<dbReference type="PROSITE" id="PS51192">
    <property type="entry name" value="HELICASE_ATP_BIND_1"/>
    <property type="match status" value="1"/>
</dbReference>
<dbReference type="GO" id="GO:0043138">
    <property type="term" value="F:3'-5' DNA helicase activity"/>
    <property type="evidence" value="ECO:0007669"/>
    <property type="project" value="UniProtKB-EC"/>
</dbReference>
<protein>
    <recommendedName>
        <fullName evidence="5">DNA 3'-5' helicase</fullName>
        <ecNumber evidence="5">5.6.2.4</ecNumber>
    </recommendedName>
</protein>
<dbReference type="GO" id="GO:0005524">
    <property type="term" value="F:ATP binding"/>
    <property type="evidence" value="ECO:0007669"/>
    <property type="project" value="InterPro"/>
</dbReference>
<dbReference type="Gene3D" id="3.40.960.10">
    <property type="entry name" value="VSR Endonuclease"/>
    <property type="match status" value="1"/>
</dbReference>
<feature type="domain" description="Helicase ATP-binding" evidence="6">
    <location>
        <begin position="448"/>
        <end position="605"/>
    </location>
</feature>
<dbReference type="SMART" id="SM00487">
    <property type="entry name" value="DEXDc"/>
    <property type="match status" value="1"/>
</dbReference>
<dbReference type="EMBL" id="CP017758">
    <property type="protein sequence ID" value="AQV96402.1"/>
    <property type="molecule type" value="Genomic_DNA"/>
</dbReference>
<proteinExistence type="inferred from homology"/>
<dbReference type="InterPro" id="IPR027417">
    <property type="entry name" value="P-loop_NTPase"/>
</dbReference>
<dbReference type="Proteomes" id="UP000189627">
    <property type="component" value="Chromosome 2"/>
</dbReference>
<evidence type="ECO:0000259" key="6">
    <source>
        <dbReference type="PROSITE" id="PS51192"/>
    </source>
</evidence>
<keyword evidence="3" id="KW-0413">Isomerase</keyword>
<reference evidence="8" key="1">
    <citation type="submission" date="2017-02" db="EMBL/GenBank/DDBJ databases">
        <title>Complete genome sequence of Cupriavidus necator strain NH9, a 3-chlorobenzoate degrader.</title>
        <authorList>
            <person name="Moriuchi R."/>
            <person name="Dohra H."/>
            <person name="Ogawa N."/>
        </authorList>
    </citation>
    <scope>NUCLEOTIDE SEQUENCE [LARGE SCALE GENOMIC DNA]</scope>
    <source>
        <strain evidence="8">NH9</strain>
    </source>
</reference>
<dbReference type="AlphaFoldDB" id="A0A1U9UUQ9"/>
<keyword evidence="2" id="KW-0238">DNA-binding</keyword>
<evidence type="ECO:0000256" key="2">
    <source>
        <dbReference type="ARBA" id="ARBA00023125"/>
    </source>
</evidence>
<dbReference type="PANTHER" id="PTHR13710:SF105">
    <property type="entry name" value="ATP-DEPENDENT DNA HELICASE Q1"/>
    <property type="match status" value="1"/>
</dbReference>
<evidence type="ECO:0000256" key="1">
    <source>
        <dbReference type="ARBA" id="ARBA00005446"/>
    </source>
</evidence>
<organism evidence="7 8">
    <name type="scientific">Cupriavidus necator</name>
    <name type="common">Alcaligenes eutrophus</name>
    <name type="synonym">Ralstonia eutropha</name>
    <dbReference type="NCBI Taxonomy" id="106590"/>
    <lineage>
        <taxon>Bacteria</taxon>
        <taxon>Pseudomonadati</taxon>
        <taxon>Pseudomonadota</taxon>
        <taxon>Betaproteobacteria</taxon>
        <taxon>Burkholderiales</taxon>
        <taxon>Burkholderiaceae</taxon>
        <taxon>Cupriavidus</taxon>
    </lineage>
</organism>
<dbReference type="KEGG" id="cuh:BJN34_21270"/>
<accession>A0A1U9UUQ9</accession>
<evidence type="ECO:0000313" key="8">
    <source>
        <dbReference type="Proteomes" id="UP000189627"/>
    </source>
</evidence>
<dbReference type="GO" id="GO:0006281">
    <property type="term" value="P:DNA repair"/>
    <property type="evidence" value="ECO:0007669"/>
    <property type="project" value="TreeGrafter"/>
</dbReference>